<organism evidence="1 2">
    <name type="scientific">Friedmanniomyces endolithicus</name>
    <dbReference type="NCBI Taxonomy" id="329885"/>
    <lineage>
        <taxon>Eukaryota</taxon>
        <taxon>Fungi</taxon>
        <taxon>Dikarya</taxon>
        <taxon>Ascomycota</taxon>
        <taxon>Pezizomycotina</taxon>
        <taxon>Dothideomycetes</taxon>
        <taxon>Dothideomycetidae</taxon>
        <taxon>Mycosphaerellales</taxon>
        <taxon>Teratosphaeriaceae</taxon>
        <taxon>Friedmanniomyces</taxon>
    </lineage>
</organism>
<dbReference type="EMBL" id="JAUJLE010000119">
    <property type="protein sequence ID" value="KAK0980074.1"/>
    <property type="molecule type" value="Genomic_DNA"/>
</dbReference>
<sequence length="72" mass="8298">MASGEIRRRVLAIEQTIRVGMAAKEQDRSEEELETVLEEFMQALRMNMGLKPQDAGLEGDEIIADLRYLFRK</sequence>
<proteinExistence type="predicted"/>
<evidence type="ECO:0000313" key="1">
    <source>
        <dbReference type="EMBL" id="KAK0980074.1"/>
    </source>
</evidence>
<comment type="caution">
    <text evidence="1">The sequence shown here is derived from an EMBL/GenBank/DDBJ whole genome shotgun (WGS) entry which is preliminary data.</text>
</comment>
<name>A0AAN6KFG8_9PEZI</name>
<accession>A0AAN6KFG8</accession>
<dbReference type="AlphaFoldDB" id="A0AAN6KFG8"/>
<dbReference type="Proteomes" id="UP001175353">
    <property type="component" value="Unassembled WGS sequence"/>
</dbReference>
<gene>
    <name evidence="1" type="ORF">LTR91_012394</name>
</gene>
<reference evidence="1" key="1">
    <citation type="submission" date="2023-06" db="EMBL/GenBank/DDBJ databases">
        <title>Black Yeasts Isolated from many extreme environments.</title>
        <authorList>
            <person name="Coleine C."/>
            <person name="Stajich J.E."/>
            <person name="Selbmann L."/>
        </authorList>
    </citation>
    <scope>NUCLEOTIDE SEQUENCE</scope>
    <source>
        <strain evidence="1">CCFEE 5200</strain>
    </source>
</reference>
<keyword evidence="2" id="KW-1185">Reference proteome</keyword>
<protein>
    <submittedName>
        <fullName evidence="1">Uncharacterized protein</fullName>
    </submittedName>
</protein>
<evidence type="ECO:0000313" key="2">
    <source>
        <dbReference type="Proteomes" id="UP001175353"/>
    </source>
</evidence>